<proteinExistence type="predicted"/>
<evidence type="ECO:0000313" key="1">
    <source>
        <dbReference type="Proteomes" id="UP000887579"/>
    </source>
</evidence>
<accession>A0AC34G966</accession>
<protein>
    <submittedName>
        <fullName evidence="2">Peptidase A1 domain-containing protein</fullName>
    </submittedName>
</protein>
<sequence>MNLDSAENNNSTNDGTDEVLTNFQDAQYYGIISIGNPAQNFTVIFDTVVHHKYDSTASSTYVADGRKMKINYGSGSMKGFISKDKVCVAGICVNGQEFAEATNEPGLTFIAAKFDGILGMGFPEIAVLGVKPLFNQMIAQKVVDTPIFAFWLNRNSSDSKDFGGEITFGATDPNRFVAPINYIPVTKKGYWQFKMNTISDGKNGSIACENGCQ</sequence>
<evidence type="ECO:0000313" key="2">
    <source>
        <dbReference type="WBParaSite" id="ES5_v2.g26328.t1"/>
    </source>
</evidence>
<name>A0AC34G966_9BILA</name>
<dbReference type="WBParaSite" id="ES5_v2.g26328.t1">
    <property type="protein sequence ID" value="ES5_v2.g26328.t1"/>
    <property type="gene ID" value="ES5_v2.g26328"/>
</dbReference>
<organism evidence="1 2">
    <name type="scientific">Panagrolaimus sp. ES5</name>
    <dbReference type="NCBI Taxonomy" id="591445"/>
    <lineage>
        <taxon>Eukaryota</taxon>
        <taxon>Metazoa</taxon>
        <taxon>Ecdysozoa</taxon>
        <taxon>Nematoda</taxon>
        <taxon>Chromadorea</taxon>
        <taxon>Rhabditida</taxon>
        <taxon>Tylenchina</taxon>
        <taxon>Panagrolaimomorpha</taxon>
        <taxon>Panagrolaimoidea</taxon>
        <taxon>Panagrolaimidae</taxon>
        <taxon>Panagrolaimus</taxon>
    </lineage>
</organism>
<reference evidence="2" key="1">
    <citation type="submission" date="2022-11" db="UniProtKB">
        <authorList>
            <consortium name="WormBaseParasite"/>
        </authorList>
    </citation>
    <scope>IDENTIFICATION</scope>
</reference>
<dbReference type="Proteomes" id="UP000887579">
    <property type="component" value="Unplaced"/>
</dbReference>